<dbReference type="KEGG" id="pfer:IRI77_28765"/>
<organism evidence="3 4">
    <name type="scientific">Paludibaculum fermentans</name>
    <dbReference type="NCBI Taxonomy" id="1473598"/>
    <lineage>
        <taxon>Bacteria</taxon>
        <taxon>Pseudomonadati</taxon>
        <taxon>Acidobacteriota</taxon>
        <taxon>Terriglobia</taxon>
        <taxon>Bryobacterales</taxon>
        <taxon>Bryobacteraceae</taxon>
        <taxon>Paludibaculum</taxon>
    </lineage>
</organism>
<evidence type="ECO:0000256" key="1">
    <source>
        <dbReference type="ARBA" id="ARBA00023157"/>
    </source>
</evidence>
<keyword evidence="3" id="KW-0413">Isomerase</keyword>
<accession>A0A7S7NN99</accession>
<dbReference type="GO" id="GO:0016853">
    <property type="term" value="F:isomerase activity"/>
    <property type="evidence" value="ECO:0007669"/>
    <property type="project" value="UniProtKB-KW"/>
</dbReference>
<evidence type="ECO:0000313" key="3">
    <source>
        <dbReference type="EMBL" id="QOY86746.1"/>
    </source>
</evidence>
<keyword evidence="1" id="KW-1015">Disulfide bond</keyword>
<proteinExistence type="predicted"/>
<sequence length="435" mass="48152">MFIRYLLLGLTCAPIWAAPAASVTYYKDVLPVLQKNCQSCHRPGEAAPMSFQTYDTTRPWAKSIKQAVQTRKMPPWFADPHTGQFTNDRSLAKADIDLLTRWADTGAPAGDPKQAPAPVQFADGWQMGKPDRVYEMPVDFQVPASGTLEYTYFVIPTGFTEDRWVTASEARPGNRAIVHHMIAFVRAPGSKWMADAKPGIPFIPKDERGSGGEGRDGMADEWLAGYAPGTPPMQLKPGQARLVPAGSDIVFQVHYTANGKAQSDRSRLGLKFATGPVAERVTMAAASTSKFAIPPGDANYQVKAVTTLAAPARLVNLQPHMHLRGKAFSYKLIYPDGRTRELLNVPRYDFNWQLVYEPAGDLTLPAGTQMECIATYDNSANNPFNPDPKKEVHWGDQSWEEMMIGFFDIAIDPKMDRRELYPRRKSAKKPASSGD</sequence>
<dbReference type="Proteomes" id="UP000593892">
    <property type="component" value="Chromosome"/>
</dbReference>
<keyword evidence="4" id="KW-1185">Reference proteome</keyword>
<dbReference type="EMBL" id="CP063849">
    <property type="protein sequence ID" value="QOY86746.1"/>
    <property type="molecule type" value="Genomic_DNA"/>
</dbReference>
<dbReference type="GO" id="GO:0005507">
    <property type="term" value="F:copper ion binding"/>
    <property type="evidence" value="ECO:0007669"/>
    <property type="project" value="InterPro"/>
</dbReference>
<dbReference type="AlphaFoldDB" id="A0A7S7NN99"/>
<evidence type="ECO:0000256" key="2">
    <source>
        <dbReference type="SAM" id="SignalP"/>
    </source>
</evidence>
<dbReference type="Gene3D" id="2.60.120.230">
    <property type="match status" value="1"/>
</dbReference>
<feature type="signal peptide" evidence="2">
    <location>
        <begin position="1"/>
        <end position="17"/>
    </location>
</feature>
<evidence type="ECO:0000313" key="4">
    <source>
        <dbReference type="Proteomes" id="UP000593892"/>
    </source>
</evidence>
<dbReference type="InterPro" id="IPR014784">
    <property type="entry name" value="Cu2_ascorb_mOase-like_C"/>
</dbReference>
<keyword evidence="2" id="KW-0732">Signal</keyword>
<dbReference type="InterPro" id="IPR008977">
    <property type="entry name" value="PHM/PNGase_F_dom_sf"/>
</dbReference>
<dbReference type="InterPro" id="IPR036939">
    <property type="entry name" value="Cu2_ascorb_mOase_N_sf"/>
</dbReference>
<dbReference type="RefSeq" id="WP_194448415.1">
    <property type="nucleotide sequence ID" value="NZ_CP063849.1"/>
</dbReference>
<protein>
    <submittedName>
        <fullName evidence="3">Thiol-disulfide isomerase</fullName>
    </submittedName>
</protein>
<dbReference type="Gene3D" id="2.60.120.310">
    <property type="entry name" value="Copper type II, ascorbate-dependent monooxygenase, N-terminal domain"/>
    <property type="match status" value="1"/>
</dbReference>
<gene>
    <name evidence="3" type="ORF">IRI77_28765</name>
</gene>
<feature type="chain" id="PRO_5032756249" evidence="2">
    <location>
        <begin position="18"/>
        <end position="435"/>
    </location>
</feature>
<name>A0A7S7NN99_PALFE</name>
<dbReference type="GO" id="GO:0016715">
    <property type="term" value="F:oxidoreductase activity, acting on paired donors, with incorporation or reduction of molecular oxygen, reduced ascorbate as one donor, and incorporation of one atom of oxygen"/>
    <property type="evidence" value="ECO:0007669"/>
    <property type="project" value="InterPro"/>
</dbReference>
<reference evidence="3 4" key="1">
    <citation type="submission" date="2020-10" db="EMBL/GenBank/DDBJ databases">
        <title>Complete genome sequence of Paludibaculum fermentans P105T, a facultatively anaerobic acidobacterium capable of dissimilatory Fe(III) reduction.</title>
        <authorList>
            <person name="Dedysh S.N."/>
            <person name="Beletsky A.V."/>
            <person name="Kulichevskaya I.S."/>
            <person name="Mardanov A.V."/>
            <person name="Ravin N.V."/>
        </authorList>
    </citation>
    <scope>NUCLEOTIDE SEQUENCE [LARGE SCALE GENOMIC DNA]</scope>
    <source>
        <strain evidence="3 4">P105</strain>
    </source>
</reference>
<dbReference type="SUPFAM" id="SSF49742">
    <property type="entry name" value="PHM/PNGase F"/>
    <property type="match status" value="2"/>
</dbReference>